<evidence type="ECO:0000256" key="4">
    <source>
        <dbReference type="ARBA" id="ARBA00025806"/>
    </source>
</evidence>
<dbReference type="Proteomes" id="UP000241394">
    <property type="component" value="Chromosome LG20"/>
</dbReference>
<dbReference type="OrthoDB" id="534063at2759"/>
<dbReference type="EMBL" id="NKQK01000020">
    <property type="protein sequence ID" value="PSS01647.1"/>
    <property type="molecule type" value="Genomic_DNA"/>
</dbReference>
<dbReference type="GO" id="GO:0033260">
    <property type="term" value="P:nuclear DNA replication"/>
    <property type="evidence" value="ECO:0007669"/>
    <property type="project" value="TreeGrafter"/>
</dbReference>
<dbReference type="PRINTS" id="PR02064">
    <property type="entry name" value="DONSON"/>
</dbReference>
<protein>
    <submittedName>
        <fullName evidence="6">Protein downstream neighbor of Son like</fullName>
    </submittedName>
</protein>
<name>A0A2R6Q444_ACTCC</name>
<dbReference type="PANTHER" id="PTHR12972">
    <property type="entry name" value="DOWNSTREAM NEIGHBOR OF SON"/>
    <property type="match status" value="1"/>
</dbReference>
<dbReference type="InterPro" id="IPR024861">
    <property type="entry name" value="Donson"/>
</dbReference>
<evidence type="ECO:0000313" key="6">
    <source>
        <dbReference type="EMBL" id="PSS01647.1"/>
    </source>
</evidence>
<evidence type="ECO:0000256" key="5">
    <source>
        <dbReference type="SAM" id="MobiDB-lite"/>
    </source>
</evidence>
<dbReference type="STRING" id="1590841.A0A2R6Q444"/>
<sequence length="657" mass="72009">MAKIATQAPVTSNALCFSGGSSNVGTAVKRKTPSELRGEQLKRKNVVELVDESPAPEPGSLKNTSGVICGLKKPNISKTPRYIDTRMDEVYPVRKSSIRLRMLSKKENGRVSTSLQNEISPAEHSGNLKSTVSSDSVAKSQPWLSCVDNSFASTTITRDGMARDCKATDGMVQDRKGTEKCSENMFRSVTDLSSGGEKLSGLETVDLDRALKGLVAHEPPSSSGLASNSSERIGDFTLGNFCSEFHIPGQKTPLDFTLKTTMRVVSSSSVNWFHRLITCGTSSAVAQFACSSQVSCFGNRKTSCLSELSSTTPVVNNVRALHSWVYPQSSLPPSVISALTLSSAEGVQLDFLNKRQSSWEDAFRSLYYMLRKSVCDIFYVCTAQFVVMFIVHDGLKESKRVFNAYISQSTRSLRSLLREQDIHFSMPLCHSKVEQVTTEDLVELSEIEKHNLGQIRRLRSVSDVDNSPQSLLAFSGHQNVHGLYDFLLNYRFFLTSLTSVDVPVLYSPVPFQNAALSSPEVRCKEVRKADNISFPRKEFNMQDEPHQGSSAGFFYNIEIKDAYLPPWVICSLCEAMSSQGISFEASFVTESTSTGLNAGLETICQNSNPQPAPVEGLQENSSAFGIPNTIVSTKLCSAFLKGLKYSTDSYTASISSV</sequence>
<keyword evidence="2" id="KW-0217">Developmental protein</keyword>
<evidence type="ECO:0000256" key="3">
    <source>
        <dbReference type="ARBA" id="ARBA00023242"/>
    </source>
</evidence>
<dbReference type="GO" id="GO:0005634">
    <property type="term" value="C:nucleus"/>
    <property type="evidence" value="ECO:0007669"/>
    <property type="project" value="UniProtKB-SubCell"/>
</dbReference>
<dbReference type="InParanoid" id="A0A2R6Q444"/>
<gene>
    <name evidence="6" type="ORF">CEY00_Acc23003</name>
</gene>
<dbReference type="PANTHER" id="PTHR12972:SF0">
    <property type="entry name" value="PROTEIN DOWNSTREAM NEIGHBOR OF SON"/>
    <property type="match status" value="1"/>
</dbReference>
<proteinExistence type="inferred from homology"/>
<comment type="similarity">
    <text evidence="4">Belongs to the DONSON family.</text>
</comment>
<dbReference type="OMA" id="NECRFRS"/>
<comment type="subcellular location">
    <subcellularLocation>
        <location evidence="1">Nucleus</location>
    </subcellularLocation>
</comment>
<keyword evidence="3" id="KW-0539">Nucleus</keyword>
<feature type="region of interest" description="Disordered" evidence="5">
    <location>
        <begin position="105"/>
        <end position="132"/>
    </location>
</feature>
<dbReference type="AlphaFoldDB" id="A0A2R6Q444"/>
<feature type="compositionally biased region" description="Polar residues" evidence="5">
    <location>
        <begin position="110"/>
        <end position="119"/>
    </location>
</feature>
<reference evidence="6 7" key="1">
    <citation type="submission" date="2017-07" db="EMBL/GenBank/DDBJ databases">
        <title>An improved, manually edited Actinidia chinensis var. chinensis (kiwifruit) genome highlights the challenges associated with draft genomes and gene prediction in plants.</title>
        <authorList>
            <person name="Pilkington S."/>
            <person name="Crowhurst R."/>
            <person name="Hilario E."/>
            <person name="Nardozza S."/>
            <person name="Fraser L."/>
            <person name="Peng Y."/>
            <person name="Gunaseelan K."/>
            <person name="Simpson R."/>
            <person name="Tahir J."/>
            <person name="Deroles S."/>
            <person name="Templeton K."/>
            <person name="Luo Z."/>
            <person name="Davy M."/>
            <person name="Cheng C."/>
            <person name="Mcneilage M."/>
            <person name="Scaglione D."/>
            <person name="Liu Y."/>
            <person name="Zhang Q."/>
            <person name="Datson P."/>
            <person name="De Silva N."/>
            <person name="Gardiner S."/>
            <person name="Bassett H."/>
            <person name="Chagne D."/>
            <person name="Mccallum J."/>
            <person name="Dzierzon H."/>
            <person name="Deng C."/>
            <person name="Wang Y.-Y."/>
            <person name="Barron N."/>
            <person name="Manako K."/>
            <person name="Bowen J."/>
            <person name="Foster T."/>
            <person name="Erridge Z."/>
            <person name="Tiffin H."/>
            <person name="Waite C."/>
            <person name="Davies K."/>
            <person name="Grierson E."/>
            <person name="Laing W."/>
            <person name="Kirk R."/>
            <person name="Chen X."/>
            <person name="Wood M."/>
            <person name="Montefiori M."/>
            <person name="Brummell D."/>
            <person name="Schwinn K."/>
            <person name="Catanach A."/>
            <person name="Fullerton C."/>
            <person name="Li D."/>
            <person name="Meiyalaghan S."/>
            <person name="Nieuwenhuizen N."/>
            <person name="Read N."/>
            <person name="Prakash R."/>
            <person name="Hunter D."/>
            <person name="Zhang H."/>
            <person name="Mckenzie M."/>
            <person name="Knabel M."/>
            <person name="Harris A."/>
            <person name="Allan A."/>
            <person name="Chen A."/>
            <person name="Janssen B."/>
            <person name="Plunkett B."/>
            <person name="Dwamena C."/>
            <person name="Voogd C."/>
            <person name="Leif D."/>
            <person name="Lafferty D."/>
            <person name="Souleyre E."/>
            <person name="Varkonyi-Gasic E."/>
            <person name="Gambi F."/>
            <person name="Hanley J."/>
            <person name="Yao J.-L."/>
            <person name="Cheung J."/>
            <person name="David K."/>
            <person name="Warren B."/>
            <person name="Marsh K."/>
            <person name="Snowden K."/>
            <person name="Lin-Wang K."/>
            <person name="Brian L."/>
            <person name="Martinez-Sanchez M."/>
            <person name="Wang M."/>
            <person name="Ileperuma N."/>
            <person name="Macnee N."/>
            <person name="Campin R."/>
            <person name="Mcatee P."/>
            <person name="Drummond R."/>
            <person name="Espley R."/>
            <person name="Ireland H."/>
            <person name="Wu R."/>
            <person name="Atkinson R."/>
            <person name="Karunairetnam S."/>
            <person name="Bulley S."/>
            <person name="Chunkath S."/>
            <person name="Hanley Z."/>
            <person name="Storey R."/>
            <person name="Thrimawithana A."/>
            <person name="Thomson S."/>
            <person name="David C."/>
            <person name="Testolin R."/>
        </authorList>
    </citation>
    <scope>NUCLEOTIDE SEQUENCE [LARGE SCALE GENOMIC DNA]</scope>
    <source>
        <strain evidence="7">cv. Red5</strain>
        <tissue evidence="6">Young leaf</tissue>
    </source>
</reference>
<comment type="caution">
    <text evidence="6">The sequence shown here is derived from an EMBL/GenBank/DDBJ whole genome shotgun (WGS) entry which is preliminary data.</text>
</comment>
<evidence type="ECO:0000256" key="2">
    <source>
        <dbReference type="ARBA" id="ARBA00022473"/>
    </source>
</evidence>
<evidence type="ECO:0000313" key="7">
    <source>
        <dbReference type="Proteomes" id="UP000241394"/>
    </source>
</evidence>
<keyword evidence="7" id="KW-1185">Reference proteome</keyword>
<evidence type="ECO:0000256" key="1">
    <source>
        <dbReference type="ARBA" id="ARBA00004123"/>
    </source>
</evidence>
<accession>A0A2R6Q444</accession>
<reference evidence="7" key="2">
    <citation type="journal article" date="2018" name="BMC Genomics">
        <title>A manually annotated Actinidia chinensis var. chinensis (kiwifruit) genome highlights the challenges associated with draft genomes and gene prediction in plants.</title>
        <authorList>
            <person name="Pilkington S.M."/>
            <person name="Crowhurst R."/>
            <person name="Hilario E."/>
            <person name="Nardozza S."/>
            <person name="Fraser L."/>
            <person name="Peng Y."/>
            <person name="Gunaseelan K."/>
            <person name="Simpson R."/>
            <person name="Tahir J."/>
            <person name="Deroles S.C."/>
            <person name="Templeton K."/>
            <person name="Luo Z."/>
            <person name="Davy M."/>
            <person name="Cheng C."/>
            <person name="McNeilage M."/>
            <person name="Scaglione D."/>
            <person name="Liu Y."/>
            <person name="Zhang Q."/>
            <person name="Datson P."/>
            <person name="De Silva N."/>
            <person name="Gardiner S.E."/>
            <person name="Bassett H."/>
            <person name="Chagne D."/>
            <person name="McCallum J."/>
            <person name="Dzierzon H."/>
            <person name="Deng C."/>
            <person name="Wang Y.Y."/>
            <person name="Barron L."/>
            <person name="Manako K."/>
            <person name="Bowen J."/>
            <person name="Foster T.M."/>
            <person name="Erridge Z.A."/>
            <person name="Tiffin H."/>
            <person name="Waite C.N."/>
            <person name="Davies K.M."/>
            <person name="Grierson E.P."/>
            <person name="Laing W.A."/>
            <person name="Kirk R."/>
            <person name="Chen X."/>
            <person name="Wood M."/>
            <person name="Montefiori M."/>
            <person name="Brummell D.A."/>
            <person name="Schwinn K.E."/>
            <person name="Catanach A."/>
            <person name="Fullerton C."/>
            <person name="Li D."/>
            <person name="Meiyalaghan S."/>
            <person name="Nieuwenhuizen N."/>
            <person name="Read N."/>
            <person name="Prakash R."/>
            <person name="Hunter D."/>
            <person name="Zhang H."/>
            <person name="McKenzie M."/>
            <person name="Knabel M."/>
            <person name="Harris A."/>
            <person name="Allan A.C."/>
            <person name="Gleave A."/>
            <person name="Chen A."/>
            <person name="Janssen B.J."/>
            <person name="Plunkett B."/>
            <person name="Ampomah-Dwamena C."/>
            <person name="Voogd C."/>
            <person name="Leif D."/>
            <person name="Lafferty D."/>
            <person name="Souleyre E.J.F."/>
            <person name="Varkonyi-Gasic E."/>
            <person name="Gambi F."/>
            <person name="Hanley J."/>
            <person name="Yao J.L."/>
            <person name="Cheung J."/>
            <person name="David K.M."/>
            <person name="Warren B."/>
            <person name="Marsh K."/>
            <person name="Snowden K.C."/>
            <person name="Lin-Wang K."/>
            <person name="Brian L."/>
            <person name="Martinez-Sanchez M."/>
            <person name="Wang M."/>
            <person name="Ileperuma N."/>
            <person name="Macnee N."/>
            <person name="Campin R."/>
            <person name="McAtee P."/>
            <person name="Drummond R.S.M."/>
            <person name="Espley R.V."/>
            <person name="Ireland H.S."/>
            <person name="Wu R."/>
            <person name="Atkinson R.G."/>
            <person name="Karunairetnam S."/>
            <person name="Bulley S."/>
            <person name="Chunkath S."/>
            <person name="Hanley Z."/>
            <person name="Storey R."/>
            <person name="Thrimawithana A.H."/>
            <person name="Thomson S."/>
            <person name="David C."/>
            <person name="Testolin R."/>
            <person name="Huang H."/>
            <person name="Hellens R.P."/>
            <person name="Schaffer R.J."/>
        </authorList>
    </citation>
    <scope>NUCLEOTIDE SEQUENCE [LARGE SCALE GENOMIC DNA]</scope>
    <source>
        <strain evidence="7">cv. Red5</strain>
    </source>
</reference>
<organism evidence="6 7">
    <name type="scientific">Actinidia chinensis var. chinensis</name>
    <name type="common">Chinese soft-hair kiwi</name>
    <dbReference type="NCBI Taxonomy" id="1590841"/>
    <lineage>
        <taxon>Eukaryota</taxon>
        <taxon>Viridiplantae</taxon>
        <taxon>Streptophyta</taxon>
        <taxon>Embryophyta</taxon>
        <taxon>Tracheophyta</taxon>
        <taxon>Spermatophyta</taxon>
        <taxon>Magnoliopsida</taxon>
        <taxon>eudicotyledons</taxon>
        <taxon>Gunneridae</taxon>
        <taxon>Pentapetalae</taxon>
        <taxon>asterids</taxon>
        <taxon>Ericales</taxon>
        <taxon>Actinidiaceae</taxon>
        <taxon>Actinidia</taxon>
    </lineage>
</organism>
<dbReference type="Gramene" id="PSS01647">
    <property type="protein sequence ID" value="PSS01647"/>
    <property type="gene ID" value="CEY00_Acc23003"/>
</dbReference>